<accession>A0ABS9EAZ6</accession>
<evidence type="ECO:0000259" key="1">
    <source>
        <dbReference type="Pfam" id="PF18731"/>
    </source>
</evidence>
<comment type="caution">
    <text evidence="2">The sequence shown here is derived from an EMBL/GenBank/DDBJ whole genome shotgun (WGS) entry which is preliminary data.</text>
</comment>
<dbReference type="EMBL" id="JAKGTH010000002">
    <property type="protein sequence ID" value="MCF4100043.1"/>
    <property type="molecule type" value="Genomic_DNA"/>
</dbReference>
<keyword evidence="3" id="KW-1185">Reference proteome</keyword>
<sequence length="247" mass="29129">MNRINEFENNLRLIITDVIGSNDNTNYKVSDKRIQSWKEKRETERKKYKEVLIENRILYFSDFYDLKTIIHKNWEKFSDILGEKKRFETFFDEIEKYRNTLAHGRRLTTSQENLLNGITSDLKNAITVYRNKNEMIEDFFIRIINVSDNLGNSWPEKLSKRAQPQLRVGDEYELIVDANDPKDRGIRYSLSSNGKKIVDVQESNRLIFNVNKNHIGKKVKLVVRAFTPNCEYQNIASQLISTTILPN</sequence>
<protein>
    <recommendedName>
        <fullName evidence="1">Swt1-like HEPN domain-containing protein</fullName>
    </recommendedName>
</protein>
<feature type="domain" description="Swt1-like HEPN" evidence="1">
    <location>
        <begin position="36"/>
        <end position="111"/>
    </location>
</feature>
<organism evidence="2 3">
    <name type="scientific">Gillisia lutea</name>
    <dbReference type="NCBI Taxonomy" id="2909668"/>
    <lineage>
        <taxon>Bacteria</taxon>
        <taxon>Pseudomonadati</taxon>
        <taxon>Bacteroidota</taxon>
        <taxon>Flavobacteriia</taxon>
        <taxon>Flavobacteriales</taxon>
        <taxon>Flavobacteriaceae</taxon>
        <taxon>Gillisia</taxon>
    </lineage>
</organism>
<evidence type="ECO:0000313" key="2">
    <source>
        <dbReference type="EMBL" id="MCF4100043.1"/>
    </source>
</evidence>
<dbReference type="Proteomes" id="UP001179363">
    <property type="component" value="Unassembled WGS sequence"/>
</dbReference>
<dbReference type="Pfam" id="PF18731">
    <property type="entry name" value="HEPN_Swt1"/>
    <property type="match status" value="1"/>
</dbReference>
<dbReference type="RefSeq" id="WP_236132212.1">
    <property type="nucleotide sequence ID" value="NZ_JAKGTH010000002.1"/>
</dbReference>
<gene>
    <name evidence="2" type="ORF">L1I30_00045</name>
</gene>
<name>A0ABS9EAZ6_9FLAO</name>
<evidence type="ECO:0000313" key="3">
    <source>
        <dbReference type="Proteomes" id="UP001179363"/>
    </source>
</evidence>
<proteinExistence type="predicted"/>
<dbReference type="InterPro" id="IPR041650">
    <property type="entry name" value="HEPN_Swt1"/>
</dbReference>
<reference evidence="2" key="1">
    <citation type="submission" date="2022-01" db="EMBL/GenBank/DDBJ databases">
        <title>Gillisia lutea sp. nov., isolated from marine plastic residues from the Malvarosa beach (Valencia, Spain).</title>
        <authorList>
            <person name="Vidal-Verdu A."/>
            <person name="Molina-Menor E."/>
            <person name="Satari L."/>
            <person name="Pascual J."/>
            <person name="Pereto J."/>
            <person name="Porcar M."/>
        </authorList>
    </citation>
    <scope>NUCLEOTIDE SEQUENCE</scope>
    <source>
        <strain evidence="2">M10.2A</strain>
    </source>
</reference>